<proteinExistence type="predicted"/>
<dbReference type="AlphaFoldDB" id="A0A1G4IQM8"/>
<keyword evidence="3" id="KW-1185">Reference proteome</keyword>
<accession>A0A1G4IQM8</accession>
<evidence type="ECO:0000313" key="3">
    <source>
        <dbReference type="Proteomes" id="UP000191144"/>
    </source>
</evidence>
<dbReference type="EMBL" id="LT598483">
    <property type="protein sequence ID" value="SCU79034.1"/>
    <property type="molecule type" value="Genomic_DNA"/>
</dbReference>
<reference evidence="3" key="1">
    <citation type="submission" date="2016-03" db="EMBL/GenBank/DDBJ databases">
        <authorList>
            <person name="Devillers Hugo."/>
        </authorList>
    </citation>
    <scope>NUCLEOTIDE SEQUENCE [LARGE SCALE GENOMIC DNA]</scope>
</reference>
<protein>
    <submittedName>
        <fullName evidence="2">LAME_0A06920g1_1</fullName>
    </submittedName>
</protein>
<dbReference type="OrthoDB" id="4034781at2759"/>
<evidence type="ECO:0000313" key="2">
    <source>
        <dbReference type="EMBL" id="SCU79034.1"/>
    </source>
</evidence>
<feature type="region of interest" description="Disordered" evidence="1">
    <location>
        <begin position="1"/>
        <end position="51"/>
    </location>
</feature>
<organism evidence="2 3">
    <name type="scientific">Lachancea meyersii CBS 8951</name>
    <dbReference type="NCBI Taxonomy" id="1266667"/>
    <lineage>
        <taxon>Eukaryota</taxon>
        <taxon>Fungi</taxon>
        <taxon>Dikarya</taxon>
        <taxon>Ascomycota</taxon>
        <taxon>Saccharomycotina</taxon>
        <taxon>Saccharomycetes</taxon>
        <taxon>Saccharomycetales</taxon>
        <taxon>Saccharomycetaceae</taxon>
        <taxon>Lachancea</taxon>
    </lineage>
</organism>
<dbReference type="Proteomes" id="UP000191144">
    <property type="component" value="Chromosome A"/>
</dbReference>
<evidence type="ECO:0000256" key="1">
    <source>
        <dbReference type="SAM" id="MobiDB-lite"/>
    </source>
</evidence>
<gene>
    <name evidence="2" type="ORF">LAME_0A06920G</name>
</gene>
<sequence length="79" mass="9380">MTDEPIHKRSPTTPSTPSVRNGALAKKMKRNENLSPTRRKRPTDVSMEEMTRQNIVRTRELQRMRELVKFLELERKFQA</sequence>
<name>A0A1G4IQM8_9SACH</name>